<feature type="domain" description="Bet v I/Major latex protein" evidence="3">
    <location>
        <begin position="1"/>
        <end position="153"/>
    </location>
</feature>
<name>A0A9Q0KBE3_9MAGN</name>
<evidence type="ECO:0000256" key="1">
    <source>
        <dbReference type="ARBA" id="ARBA00009744"/>
    </source>
</evidence>
<dbReference type="GO" id="GO:0005634">
    <property type="term" value="C:nucleus"/>
    <property type="evidence" value="ECO:0007669"/>
    <property type="project" value="TreeGrafter"/>
</dbReference>
<dbReference type="InterPro" id="IPR000916">
    <property type="entry name" value="Bet_v_I/MLP"/>
</dbReference>
<proteinExistence type="inferred from homology"/>
<keyword evidence="2" id="KW-0611">Plant defense</keyword>
<dbReference type="CDD" id="cd07816">
    <property type="entry name" value="Bet_v1-like"/>
    <property type="match status" value="1"/>
</dbReference>
<evidence type="ECO:0000256" key="2">
    <source>
        <dbReference type="RuleBase" id="RU000409"/>
    </source>
</evidence>
<dbReference type="GO" id="GO:0009738">
    <property type="term" value="P:abscisic acid-activated signaling pathway"/>
    <property type="evidence" value="ECO:0007669"/>
    <property type="project" value="InterPro"/>
</dbReference>
<dbReference type="EMBL" id="JAMYWD010000007">
    <property type="protein sequence ID" value="KAJ4967367.1"/>
    <property type="molecule type" value="Genomic_DNA"/>
</dbReference>
<keyword evidence="2" id="KW-0568">Pathogenesis-related protein</keyword>
<dbReference type="InterPro" id="IPR050279">
    <property type="entry name" value="Plant_def-hormone_signal"/>
</dbReference>
<dbReference type="GO" id="GO:0038023">
    <property type="term" value="F:signaling receptor activity"/>
    <property type="evidence" value="ECO:0007669"/>
    <property type="project" value="InterPro"/>
</dbReference>
<dbReference type="Pfam" id="PF00407">
    <property type="entry name" value="Bet_v_1"/>
    <property type="match status" value="1"/>
</dbReference>
<dbReference type="SMART" id="SM01037">
    <property type="entry name" value="Bet_v_1"/>
    <property type="match status" value="1"/>
</dbReference>
<dbReference type="GO" id="GO:0005737">
    <property type="term" value="C:cytoplasm"/>
    <property type="evidence" value="ECO:0007669"/>
    <property type="project" value="TreeGrafter"/>
</dbReference>
<reference evidence="4" key="1">
    <citation type="journal article" date="2023" name="Plant J.">
        <title>The genome of the king protea, Protea cynaroides.</title>
        <authorList>
            <person name="Chang J."/>
            <person name="Duong T.A."/>
            <person name="Schoeman C."/>
            <person name="Ma X."/>
            <person name="Roodt D."/>
            <person name="Barker N."/>
            <person name="Li Z."/>
            <person name="Van de Peer Y."/>
            <person name="Mizrachi E."/>
        </authorList>
    </citation>
    <scope>NUCLEOTIDE SEQUENCE</scope>
    <source>
        <tissue evidence="4">Young leaves</tissue>
    </source>
</reference>
<dbReference type="Proteomes" id="UP001141806">
    <property type="component" value="Unassembled WGS sequence"/>
</dbReference>
<dbReference type="PANTHER" id="PTHR31213">
    <property type="entry name" value="OS08G0374000 PROTEIN-RELATED"/>
    <property type="match status" value="1"/>
</dbReference>
<dbReference type="AlphaFoldDB" id="A0A9Q0KBE3"/>
<protein>
    <recommendedName>
        <fullName evidence="3">Bet v I/Major latex protein domain-containing protein</fullName>
    </recommendedName>
</protein>
<comment type="caution">
    <text evidence="4">The sequence shown here is derived from an EMBL/GenBank/DDBJ whole genome shotgun (WGS) entry which is preliminary data.</text>
</comment>
<dbReference type="GO" id="GO:0004864">
    <property type="term" value="F:protein phosphatase inhibitor activity"/>
    <property type="evidence" value="ECO:0007669"/>
    <property type="project" value="InterPro"/>
</dbReference>
<evidence type="ECO:0000313" key="5">
    <source>
        <dbReference type="Proteomes" id="UP001141806"/>
    </source>
</evidence>
<organism evidence="4 5">
    <name type="scientific">Protea cynaroides</name>
    <dbReference type="NCBI Taxonomy" id="273540"/>
    <lineage>
        <taxon>Eukaryota</taxon>
        <taxon>Viridiplantae</taxon>
        <taxon>Streptophyta</taxon>
        <taxon>Embryophyta</taxon>
        <taxon>Tracheophyta</taxon>
        <taxon>Spermatophyta</taxon>
        <taxon>Magnoliopsida</taxon>
        <taxon>Proteales</taxon>
        <taxon>Proteaceae</taxon>
        <taxon>Protea</taxon>
    </lineage>
</organism>
<dbReference type="InterPro" id="IPR024949">
    <property type="entry name" value="Bet_v_I_allergen"/>
</dbReference>
<evidence type="ECO:0000259" key="3">
    <source>
        <dbReference type="SMART" id="SM01037"/>
    </source>
</evidence>
<gene>
    <name evidence="4" type="ORF">NE237_019216</name>
</gene>
<dbReference type="PROSITE" id="PS00451">
    <property type="entry name" value="PATHOGENESIS_BETVI"/>
    <property type="match status" value="1"/>
</dbReference>
<dbReference type="InterPro" id="IPR023393">
    <property type="entry name" value="START-like_dom_sf"/>
</dbReference>
<dbReference type="PRINTS" id="PR00634">
    <property type="entry name" value="BETALLERGEN"/>
</dbReference>
<dbReference type="OrthoDB" id="1880172at2759"/>
<dbReference type="FunFam" id="3.30.530.20:FF:000007">
    <property type="entry name" value="Major pollen allergen Bet v 1-A"/>
    <property type="match status" value="1"/>
</dbReference>
<comment type="similarity">
    <text evidence="1 2">Belongs to the BetVI family.</text>
</comment>
<dbReference type="PANTHER" id="PTHR31213:SF201">
    <property type="entry name" value="OS03G0300400 PROTEIN"/>
    <property type="match status" value="1"/>
</dbReference>
<dbReference type="Gene3D" id="3.30.530.20">
    <property type="match status" value="1"/>
</dbReference>
<sequence>MGVTVFTDEVTGPISAARIFKAILDSHNLLPKLIPDKIKSIQVQGDGGPGSIKQINFADDAPFKFVKHRIEVLDKVNFMCKYTLIEGGIIGDKIEKVVETVKFEASPNGGSICKITSEFHTVGDFQLKEEDVKIGKEMALKTSKVVEAYLLENLNAYA</sequence>
<dbReference type="GO" id="GO:0006952">
    <property type="term" value="P:defense response"/>
    <property type="evidence" value="ECO:0007669"/>
    <property type="project" value="UniProtKB-KW"/>
</dbReference>
<dbReference type="GO" id="GO:0010427">
    <property type="term" value="F:abscisic acid binding"/>
    <property type="evidence" value="ECO:0007669"/>
    <property type="project" value="InterPro"/>
</dbReference>
<keyword evidence="5" id="KW-1185">Reference proteome</keyword>
<accession>A0A9Q0KBE3</accession>
<dbReference type="SUPFAM" id="SSF55961">
    <property type="entry name" value="Bet v1-like"/>
    <property type="match status" value="1"/>
</dbReference>
<evidence type="ECO:0000313" key="4">
    <source>
        <dbReference type="EMBL" id="KAJ4967367.1"/>
    </source>
</evidence>